<organism evidence="9">
    <name type="scientific">Candidatus Kentrum sp. MB</name>
    <dbReference type="NCBI Taxonomy" id="2138164"/>
    <lineage>
        <taxon>Bacteria</taxon>
        <taxon>Pseudomonadati</taxon>
        <taxon>Pseudomonadota</taxon>
        <taxon>Gammaproteobacteria</taxon>
        <taxon>Candidatus Kentrum</taxon>
    </lineage>
</organism>
<keyword evidence="6" id="KW-0813">Transport</keyword>
<feature type="transmembrane region" description="Helical" evidence="7">
    <location>
        <begin position="189"/>
        <end position="210"/>
    </location>
</feature>
<evidence type="ECO:0000256" key="6">
    <source>
        <dbReference type="RuleBase" id="RU004057"/>
    </source>
</evidence>
<name>A0A450XAY1_9GAMM</name>
<dbReference type="Pfam" id="PF01618">
    <property type="entry name" value="MotA_ExbB"/>
    <property type="match status" value="1"/>
</dbReference>
<evidence type="ECO:0000313" key="11">
    <source>
        <dbReference type="EMBL" id="VFK75188.1"/>
    </source>
</evidence>
<evidence type="ECO:0000256" key="4">
    <source>
        <dbReference type="ARBA" id="ARBA00022989"/>
    </source>
</evidence>
<keyword evidence="2" id="KW-1003">Cell membrane</keyword>
<proteinExistence type="inferred from homology"/>
<dbReference type="AlphaFoldDB" id="A0A450XAY1"/>
<dbReference type="GO" id="GO:0005886">
    <property type="term" value="C:plasma membrane"/>
    <property type="evidence" value="ECO:0007669"/>
    <property type="project" value="UniProtKB-SubCell"/>
</dbReference>
<evidence type="ECO:0000313" key="10">
    <source>
        <dbReference type="EMBL" id="VFK30366.1"/>
    </source>
</evidence>
<keyword evidence="6" id="KW-0653">Protein transport</keyword>
<comment type="subcellular location">
    <subcellularLocation>
        <location evidence="1">Cell membrane</location>
        <topology evidence="1">Multi-pass membrane protein</topology>
    </subcellularLocation>
    <subcellularLocation>
        <location evidence="6">Membrane</location>
        <topology evidence="6">Multi-pass membrane protein</topology>
    </subcellularLocation>
</comment>
<accession>A0A450XAY1</accession>
<sequence length="288" mass="32255">MSDNVGKMKFMRFCSSGTACSAFLVLIVSIIIVHFIYIGYVRPEADQLLEIAKQAGQSAPRDLVVILKDIEQEICFILLLWGGYLIGSKSLSILNNKHVFDVDLIREASENRGDILQNPERIIKKLEEDLLQNHQIRAPLIRILHAVLQRYAAMKDVDSFNVQDLSDAIESGIETLDRRQEAENSMIRYLIWAIPSIGFLGTVRGIGQALSLADEALAGNIAGMTDSLGVAFNSTLVALLISIVLMFFFHQLQRLQDGQVLDTRTYFDKYLIAPVAEQLSAKQREQKS</sequence>
<evidence type="ECO:0000259" key="8">
    <source>
        <dbReference type="Pfam" id="PF01618"/>
    </source>
</evidence>
<dbReference type="GO" id="GO:0017038">
    <property type="term" value="P:protein import"/>
    <property type="evidence" value="ECO:0007669"/>
    <property type="project" value="TreeGrafter"/>
</dbReference>
<dbReference type="PANTHER" id="PTHR30625">
    <property type="entry name" value="PROTEIN TOLQ"/>
    <property type="match status" value="1"/>
</dbReference>
<dbReference type="EMBL" id="CAADFQ010000015">
    <property type="protein sequence ID" value="VFK30366.1"/>
    <property type="molecule type" value="Genomic_DNA"/>
</dbReference>
<feature type="transmembrane region" description="Helical" evidence="7">
    <location>
        <begin position="230"/>
        <end position="249"/>
    </location>
</feature>
<reference evidence="9" key="1">
    <citation type="submission" date="2019-02" db="EMBL/GenBank/DDBJ databases">
        <authorList>
            <person name="Gruber-Vodicka R. H."/>
            <person name="Seah K. B. B."/>
        </authorList>
    </citation>
    <scope>NUCLEOTIDE SEQUENCE</scope>
    <source>
        <strain evidence="9">BECK_BZ197</strain>
        <strain evidence="11">BECK_BZ198</strain>
        <strain evidence="10">BECK_BZ199</strain>
    </source>
</reference>
<evidence type="ECO:0000256" key="2">
    <source>
        <dbReference type="ARBA" id="ARBA00022475"/>
    </source>
</evidence>
<gene>
    <name evidence="9" type="ORF">BECKMB1821G_GA0114241_102128</name>
    <name evidence="11" type="ORF">BECKMB1821H_GA0114242_101720</name>
    <name evidence="10" type="ORF">BECKMB1821I_GA0114274_101520</name>
</gene>
<dbReference type="InterPro" id="IPR050790">
    <property type="entry name" value="ExbB/TolQ_transport"/>
</dbReference>
<dbReference type="EMBL" id="CAADGH010000017">
    <property type="protein sequence ID" value="VFK75188.1"/>
    <property type="molecule type" value="Genomic_DNA"/>
</dbReference>
<evidence type="ECO:0000256" key="1">
    <source>
        <dbReference type="ARBA" id="ARBA00004651"/>
    </source>
</evidence>
<comment type="similarity">
    <text evidence="6">Belongs to the exbB/tolQ family.</text>
</comment>
<feature type="domain" description="MotA/TolQ/ExbB proton channel" evidence="8">
    <location>
        <begin position="139"/>
        <end position="261"/>
    </location>
</feature>
<protein>
    <submittedName>
        <fullName evidence="9">Biopolymer transport protein ExbB/TolQ</fullName>
    </submittedName>
</protein>
<evidence type="ECO:0000256" key="3">
    <source>
        <dbReference type="ARBA" id="ARBA00022692"/>
    </source>
</evidence>
<feature type="transmembrane region" description="Helical" evidence="7">
    <location>
        <begin position="21"/>
        <end position="40"/>
    </location>
</feature>
<dbReference type="InterPro" id="IPR002898">
    <property type="entry name" value="MotA_ExbB_proton_chnl"/>
</dbReference>
<evidence type="ECO:0000256" key="7">
    <source>
        <dbReference type="SAM" id="Phobius"/>
    </source>
</evidence>
<keyword evidence="5 7" id="KW-0472">Membrane</keyword>
<evidence type="ECO:0000313" key="9">
    <source>
        <dbReference type="EMBL" id="VFK26469.1"/>
    </source>
</evidence>
<keyword evidence="3 7" id="KW-0812">Transmembrane</keyword>
<evidence type="ECO:0000256" key="5">
    <source>
        <dbReference type="ARBA" id="ARBA00023136"/>
    </source>
</evidence>
<dbReference type="EMBL" id="CAADFO010000021">
    <property type="protein sequence ID" value="VFK26469.1"/>
    <property type="molecule type" value="Genomic_DNA"/>
</dbReference>
<dbReference type="PANTHER" id="PTHR30625:SF11">
    <property type="entry name" value="MOTA_TOLQ_EXBB PROTON CHANNEL DOMAIN-CONTAINING PROTEIN"/>
    <property type="match status" value="1"/>
</dbReference>
<keyword evidence="4 7" id="KW-1133">Transmembrane helix</keyword>